<organism evidence="1 2">
    <name type="scientific">Dyadobacter helix</name>
    <dbReference type="NCBI Taxonomy" id="2822344"/>
    <lineage>
        <taxon>Bacteria</taxon>
        <taxon>Pseudomonadati</taxon>
        <taxon>Bacteroidota</taxon>
        <taxon>Cytophagia</taxon>
        <taxon>Cytophagales</taxon>
        <taxon>Spirosomataceae</taxon>
        <taxon>Dyadobacter</taxon>
    </lineage>
</organism>
<dbReference type="AlphaFoldDB" id="A0A916JCV8"/>
<dbReference type="Proteomes" id="UP000680038">
    <property type="component" value="Unassembled WGS sequence"/>
</dbReference>
<comment type="caution">
    <text evidence="1">The sequence shown here is derived from an EMBL/GenBank/DDBJ whole genome shotgun (WGS) entry which is preliminary data.</text>
</comment>
<proteinExistence type="predicted"/>
<dbReference type="InterPro" id="IPR025921">
    <property type="entry name" value="HmuY"/>
</dbReference>
<name>A0A916JCV8_9BACT</name>
<dbReference type="Pfam" id="PF14064">
    <property type="entry name" value="HmuY"/>
    <property type="match status" value="1"/>
</dbReference>
<protein>
    <recommendedName>
        <fullName evidence="3">HmuY protein</fullName>
    </recommendedName>
</protein>
<gene>
    <name evidence="1" type="ORF">DYBT9275_03544</name>
</gene>
<sequence length="217" mass="23355">MPERYGAYLSDSFILSDLIMIKTIALALSLASLCETGFSVMKETFKDGDQFQQRSVVSDIKVFKDLNGNAKPFAYFSLQSGKEVGAGEAKTVNWDIAFSRTTIAVNGGTSGPGQGGAQVLEQPFDKVSEAPAAGYMADGAAGYAIPGGSGNSWYNYDMKVHAILPIPGRTLLIKMADGKFAKLEIISYYKGAPDEVPTEESSYFTFRYSIADANGKF</sequence>
<dbReference type="CDD" id="cd12105">
    <property type="entry name" value="HmuY"/>
    <property type="match status" value="1"/>
</dbReference>
<dbReference type="EMBL" id="CAJRAF010000002">
    <property type="protein sequence ID" value="CAG5005236.1"/>
    <property type="molecule type" value="Genomic_DNA"/>
</dbReference>
<keyword evidence="2" id="KW-1185">Reference proteome</keyword>
<evidence type="ECO:0000313" key="1">
    <source>
        <dbReference type="EMBL" id="CAG5005236.1"/>
    </source>
</evidence>
<reference evidence="1" key="1">
    <citation type="submission" date="2021-04" db="EMBL/GenBank/DDBJ databases">
        <authorList>
            <person name="Rodrigo-Torres L."/>
            <person name="Arahal R. D."/>
            <person name="Lucena T."/>
        </authorList>
    </citation>
    <scope>NUCLEOTIDE SEQUENCE</scope>
    <source>
        <strain evidence="1">CECT 9275</strain>
    </source>
</reference>
<accession>A0A916JCV8</accession>
<evidence type="ECO:0000313" key="2">
    <source>
        <dbReference type="Proteomes" id="UP000680038"/>
    </source>
</evidence>
<evidence type="ECO:0008006" key="3">
    <source>
        <dbReference type="Google" id="ProtNLM"/>
    </source>
</evidence>